<protein>
    <submittedName>
        <fullName evidence="3">Uncharacterized protein</fullName>
    </submittedName>
</protein>
<feature type="region of interest" description="Disordered" evidence="1">
    <location>
        <begin position="209"/>
        <end position="251"/>
    </location>
</feature>
<evidence type="ECO:0000313" key="4">
    <source>
        <dbReference type="Proteomes" id="UP000597762"/>
    </source>
</evidence>
<comment type="caution">
    <text evidence="3">The sequence shown here is derived from an EMBL/GenBank/DDBJ whole genome shotgun (WGS) entry which is preliminary data.</text>
</comment>
<keyword evidence="2" id="KW-0812">Transmembrane</keyword>
<evidence type="ECO:0000313" key="3">
    <source>
        <dbReference type="EMBL" id="CAE1311287.1"/>
    </source>
</evidence>
<reference evidence="3" key="1">
    <citation type="submission" date="2021-01" db="EMBL/GenBank/DDBJ databases">
        <authorList>
            <person name="Li R."/>
            <person name="Bekaert M."/>
        </authorList>
    </citation>
    <scope>NUCLEOTIDE SEQUENCE</scope>
    <source>
        <strain evidence="3">Farmed</strain>
    </source>
</reference>
<name>A0A812DYN8_ACAPH</name>
<organism evidence="3 4">
    <name type="scientific">Acanthosepion pharaonis</name>
    <name type="common">Pharaoh cuttlefish</name>
    <name type="synonym">Sepia pharaonis</name>
    <dbReference type="NCBI Taxonomy" id="158019"/>
    <lineage>
        <taxon>Eukaryota</taxon>
        <taxon>Metazoa</taxon>
        <taxon>Spiralia</taxon>
        <taxon>Lophotrochozoa</taxon>
        <taxon>Mollusca</taxon>
        <taxon>Cephalopoda</taxon>
        <taxon>Coleoidea</taxon>
        <taxon>Decapodiformes</taxon>
        <taxon>Sepiida</taxon>
        <taxon>Sepiina</taxon>
        <taxon>Sepiidae</taxon>
        <taxon>Acanthosepion</taxon>
    </lineage>
</organism>
<accession>A0A812DYN8</accession>
<feature type="compositionally biased region" description="Low complexity" evidence="1">
    <location>
        <begin position="323"/>
        <end position="336"/>
    </location>
</feature>
<feature type="compositionally biased region" description="Gly residues" evidence="1">
    <location>
        <begin position="9"/>
        <end position="30"/>
    </location>
</feature>
<keyword evidence="2" id="KW-0472">Membrane</keyword>
<keyword evidence="4" id="KW-1185">Reference proteome</keyword>
<dbReference type="EMBL" id="CAHIKZ030004489">
    <property type="protein sequence ID" value="CAE1311287.1"/>
    <property type="molecule type" value="Genomic_DNA"/>
</dbReference>
<evidence type="ECO:0000256" key="1">
    <source>
        <dbReference type="SAM" id="MobiDB-lite"/>
    </source>
</evidence>
<feature type="compositionally biased region" description="Low complexity" evidence="1">
    <location>
        <begin position="41"/>
        <end position="59"/>
    </location>
</feature>
<feature type="region of interest" description="Disordered" evidence="1">
    <location>
        <begin position="312"/>
        <end position="338"/>
    </location>
</feature>
<feature type="compositionally biased region" description="Polar residues" evidence="1">
    <location>
        <begin position="209"/>
        <end position="224"/>
    </location>
</feature>
<feature type="compositionally biased region" description="Polar residues" evidence="1">
    <location>
        <begin position="312"/>
        <end position="322"/>
    </location>
</feature>
<dbReference type="InterPro" id="IPR039041">
    <property type="entry name" value="Nav/unc-53"/>
</dbReference>
<feature type="transmembrane region" description="Helical" evidence="2">
    <location>
        <begin position="425"/>
        <end position="444"/>
    </location>
</feature>
<evidence type="ECO:0000256" key="2">
    <source>
        <dbReference type="SAM" id="Phobius"/>
    </source>
</evidence>
<gene>
    <name evidence="3" type="ORF">SPHA_62785</name>
</gene>
<proteinExistence type="predicted"/>
<dbReference type="PANTHER" id="PTHR12784:SF28">
    <property type="entry name" value="PROTEIN SICKIE"/>
    <property type="match status" value="1"/>
</dbReference>
<dbReference type="PANTHER" id="PTHR12784">
    <property type="entry name" value="STEERIN"/>
    <property type="match status" value="1"/>
</dbReference>
<dbReference type="GO" id="GO:0022008">
    <property type="term" value="P:neurogenesis"/>
    <property type="evidence" value="ECO:0007669"/>
    <property type="project" value="InterPro"/>
</dbReference>
<dbReference type="Proteomes" id="UP000597762">
    <property type="component" value="Unassembled WGS sequence"/>
</dbReference>
<dbReference type="AlphaFoldDB" id="A0A812DYN8"/>
<sequence>MKKVQHNGRNGGGGGGNGGGGNNGNGGGGSVNSYGYRRPLSNASSSSIGSNKSNSSKDSCPGSRMIKHGDRSSDGRNGGYEVPITSIPRPGSAPKPSGMSMSDMGPEAYSNTTLERRKKSGGNINKSTSSSQTDSELYKSNTLGRKIFGSRNSLSNKNGEALCNSTIISNPHATYSKHDTSGRPYTPQNQCHQAYSNYISLEYASPRHSGSANSPWLKNSNGNLSSMSHHSPMQMSETESMESISSTASSIQAQLQQARALSSANSRILAHQMAQSPNMGLHRSNSIRSTQSECLYSSNQHTISEDLTRTNSYSQINSPHDQPSSPTPSNSSHSSSRFTYPMTAYNPSMLSQSYTQNMVRSNTQSSMPYSSLALSKISKEEDASMHGSSLSLVSTSSSIYSSAEEKQNQEIRKLRRELDSAQDKAYLFIYLILFTSSQFTFIYVSNSFFPKIFNEEIIFFTLINTSFKSH</sequence>
<keyword evidence="2" id="KW-1133">Transmembrane helix</keyword>
<feature type="compositionally biased region" description="Low complexity" evidence="1">
    <location>
        <begin position="225"/>
        <end position="251"/>
    </location>
</feature>
<feature type="region of interest" description="Disordered" evidence="1">
    <location>
        <begin position="1"/>
        <end position="138"/>
    </location>
</feature>
<dbReference type="OrthoDB" id="6133372at2759"/>
<feature type="compositionally biased region" description="Polar residues" evidence="1">
    <location>
        <begin position="122"/>
        <end position="138"/>
    </location>
</feature>